<sequence length="113" mass="12977">MNRRKRFYHGFTLVEMTIVLFIISLLILIILPNLTGQRGRANTIHRQAMATLVEGQANAYLDEHSDEQPAPQMVTYPQLEKEGYLTEQQVRRAQQEGLELGDHGHVHQTTPKK</sequence>
<comment type="subcellular location">
    <subcellularLocation>
        <location evidence="1">Cell surface</location>
    </subcellularLocation>
</comment>
<evidence type="ECO:0000256" key="1">
    <source>
        <dbReference type="ARBA" id="ARBA00004241"/>
    </source>
</evidence>
<dbReference type="AlphaFoldDB" id="A0A1Y6JXA9"/>
<gene>
    <name evidence="5" type="ORF">LZ3411_1536</name>
</gene>
<name>A0A1Y6JXA9_9LACO</name>
<evidence type="ECO:0000256" key="2">
    <source>
        <dbReference type="ARBA" id="ARBA00023287"/>
    </source>
</evidence>
<feature type="region of interest" description="Disordered" evidence="3">
    <location>
        <begin position="90"/>
        <end position="113"/>
    </location>
</feature>
<dbReference type="Pfam" id="PF07963">
    <property type="entry name" value="N_methyl"/>
    <property type="match status" value="1"/>
</dbReference>
<dbReference type="KEGG" id="lzy:LZ3411_1536"/>
<evidence type="ECO:0000256" key="4">
    <source>
        <dbReference type="SAM" id="Phobius"/>
    </source>
</evidence>
<reference evidence="6" key="1">
    <citation type="submission" date="2017-05" db="EMBL/GenBank/DDBJ databases">
        <authorList>
            <person name="Papadimitriou K."/>
        </authorList>
    </citation>
    <scope>NUCLEOTIDE SEQUENCE [LARGE SCALE GENOMIC DNA]</scope>
    <source>
        <strain evidence="6">ACA-DC 3411</strain>
    </source>
</reference>
<evidence type="ECO:0000256" key="3">
    <source>
        <dbReference type="SAM" id="MobiDB-lite"/>
    </source>
</evidence>
<protein>
    <submittedName>
        <fullName evidence="5">Late competence protein ComGC, access of DNA to ComEA, FIG007487</fullName>
    </submittedName>
</protein>
<dbReference type="InterPro" id="IPR012902">
    <property type="entry name" value="N_methyl_site"/>
</dbReference>
<evidence type="ECO:0000313" key="6">
    <source>
        <dbReference type="Proteomes" id="UP000195412"/>
    </source>
</evidence>
<dbReference type="PROSITE" id="PS00409">
    <property type="entry name" value="PROKAR_NTER_METHYL"/>
    <property type="match status" value="1"/>
</dbReference>
<keyword evidence="4" id="KW-1133">Transmembrane helix</keyword>
<dbReference type="RefSeq" id="WP_087742187.1">
    <property type="nucleotide sequence ID" value="NZ_JBPWQU010000027.1"/>
</dbReference>
<organism evidence="5 6">
    <name type="scientific">Levilactobacillus zymae</name>
    <dbReference type="NCBI Taxonomy" id="267363"/>
    <lineage>
        <taxon>Bacteria</taxon>
        <taxon>Bacillati</taxon>
        <taxon>Bacillota</taxon>
        <taxon>Bacilli</taxon>
        <taxon>Lactobacillales</taxon>
        <taxon>Lactobacillaceae</taxon>
        <taxon>Levilactobacillus</taxon>
    </lineage>
</organism>
<dbReference type="GO" id="GO:0030420">
    <property type="term" value="P:establishment of competence for transformation"/>
    <property type="evidence" value="ECO:0007669"/>
    <property type="project" value="UniProtKB-KW"/>
</dbReference>
<accession>A0A1Y6JXA9</accession>
<feature type="transmembrane region" description="Helical" evidence="4">
    <location>
        <begin position="7"/>
        <end position="31"/>
    </location>
</feature>
<dbReference type="Proteomes" id="UP000195412">
    <property type="component" value="Chromosome I"/>
</dbReference>
<dbReference type="GO" id="GO:0009986">
    <property type="term" value="C:cell surface"/>
    <property type="evidence" value="ECO:0007669"/>
    <property type="project" value="UniProtKB-SubCell"/>
</dbReference>
<keyword evidence="4" id="KW-0812">Transmembrane</keyword>
<evidence type="ECO:0000313" key="5">
    <source>
        <dbReference type="EMBL" id="SMS14586.1"/>
    </source>
</evidence>
<keyword evidence="4" id="KW-0472">Membrane</keyword>
<dbReference type="Gene3D" id="3.30.700.10">
    <property type="entry name" value="Glycoprotein, Type 4 Pilin"/>
    <property type="match status" value="1"/>
</dbReference>
<proteinExistence type="predicted"/>
<dbReference type="EMBL" id="LT854705">
    <property type="protein sequence ID" value="SMS14586.1"/>
    <property type="molecule type" value="Genomic_DNA"/>
</dbReference>
<dbReference type="InterPro" id="IPR045584">
    <property type="entry name" value="Pilin-like"/>
</dbReference>
<dbReference type="NCBIfam" id="TIGR02532">
    <property type="entry name" value="IV_pilin_GFxxxE"/>
    <property type="match status" value="1"/>
</dbReference>
<feature type="compositionally biased region" description="Basic and acidic residues" evidence="3">
    <location>
        <begin position="90"/>
        <end position="105"/>
    </location>
</feature>
<keyword evidence="2" id="KW-0178">Competence</keyword>
<dbReference type="SUPFAM" id="SSF54523">
    <property type="entry name" value="Pili subunits"/>
    <property type="match status" value="1"/>
</dbReference>